<keyword evidence="12" id="KW-0564">Palmitate</keyword>
<dbReference type="RefSeq" id="WP_140003543.1">
    <property type="nucleotide sequence ID" value="NZ_CP040946.1"/>
</dbReference>
<evidence type="ECO:0000256" key="1">
    <source>
        <dbReference type="ARBA" id="ARBA00004571"/>
    </source>
</evidence>
<organism evidence="19 20">
    <name type="scientific">Methylophilus medardicus</name>
    <dbReference type="NCBI Taxonomy" id="2588534"/>
    <lineage>
        <taxon>Bacteria</taxon>
        <taxon>Pseudomonadati</taxon>
        <taxon>Pseudomonadota</taxon>
        <taxon>Betaproteobacteria</taxon>
        <taxon>Nitrosomonadales</taxon>
        <taxon>Methylophilaceae</taxon>
        <taxon>Methylophilus</taxon>
    </lineage>
</organism>
<evidence type="ECO:0000256" key="3">
    <source>
        <dbReference type="ARBA" id="ARBA00022448"/>
    </source>
</evidence>
<dbReference type="PANTHER" id="PTHR33619:SF3">
    <property type="entry name" value="POLYSACCHARIDE EXPORT PROTEIN GFCE-RELATED"/>
    <property type="match status" value="1"/>
</dbReference>
<feature type="domain" description="Polysaccharide export protein N-terminal" evidence="16">
    <location>
        <begin position="21"/>
        <end position="95"/>
    </location>
</feature>
<dbReference type="OrthoDB" id="9815244at2"/>
<feature type="chain" id="PRO_5022963439" evidence="15">
    <location>
        <begin position="23"/>
        <end position="342"/>
    </location>
</feature>
<keyword evidence="6" id="KW-0812">Transmembrane</keyword>
<accession>A0A5B8CSC4</accession>
<proteinExistence type="inferred from homology"/>
<evidence type="ECO:0000259" key="16">
    <source>
        <dbReference type="Pfam" id="PF02563"/>
    </source>
</evidence>
<dbReference type="InterPro" id="IPR019554">
    <property type="entry name" value="Soluble_ligand-bd"/>
</dbReference>
<keyword evidence="20" id="KW-1185">Reference proteome</keyword>
<comment type="subcellular location">
    <subcellularLocation>
        <location evidence="1">Cell outer membrane</location>
        <topology evidence="1">Multi-pass membrane protein</topology>
    </subcellularLocation>
</comment>
<dbReference type="Pfam" id="PF22461">
    <property type="entry name" value="SLBB_2"/>
    <property type="match status" value="1"/>
</dbReference>
<dbReference type="GO" id="GO:0046930">
    <property type="term" value="C:pore complex"/>
    <property type="evidence" value="ECO:0007669"/>
    <property type="project" value="UniProtKB-KW"/>
</dbReference>
<evidence type="ECO:0000256" key="2">
    <source>
        <dbReference type="ARBA" id="ARBA00009450"/>
    </source>
</evidence>
<sequence>MRKFFQYLIAGLIFVLSPLAHADYTLGAGDYVRVIVYGDAELTRETRVSEDGVLTMPLIGEVKVGGLTTIESEKRIAEQLKRGGFIANPQVSMLVLEFMSKSVSVLGGVPKPGRYPITRPTDVKDILAEAGGLVPEASEIITLVRGDKRSEYDLNEVIERRNLKDEDIRLVGGETVYVSVRDVAVGGQVLRPGKYGIQGGNRKITDFIALAGGSNELAGEVLFFTTQRSGSSVTQEVNVDEIFRAPASALNKDVLPGDVIYVPKAPQVYVYGEVQRPGMFKVDKNMTVMQAIAKAGGLTIRGTQRSVKLHRKNAEGHVVKQTPDLSAVLQDEDVLFIEESLL</sequence>
<dbReference type="InterPro" id="IPR003715">
    <property type="entry name" value="Poly_export_N"/>
</dbReference>
<dbReference type="KEGG" id="mmec:FIU01_06540"/>
<gene>
    <name evidence="19" type="ORF">FIU01_06540</name>
</gene>
<evidence type="ECO:0000256" key="6">
    <source>
        <dbReference type="ARBA" id="ARBA00022692"/>
    </source>
</evidence>
<keyword evidence="11" id="KW-0472">Membrane</keyword>
<keyword evidence="10" id="KW-0626">Porin</keyword>
<evidence type="ECO:0000256" key="9">
    <source>
        <dbReference type="ARBA" id="ARBA00023065"/>
    </source>
</evidence>
<keyword evidence="7 15" id="KW-0732">Signal</keyword>
<dbReference type="EMBL" id="CP040946">
    <property type="protein sequence ID" value="QDC44211.1"/>
    <property type="molecule type" value="Genomic_DNA"/>
</dbReference>
<evidence type="ECO:0000256" key="8">
    <source>
        <dbReference type="ARBA" id="ARBA00023047"/>
    </source>
</evidence>
<keyword evidence="4" id="KW-1134">Transmembrane beta strand</keyword>
<dbReference type="GO" id="GO:0006811">
    <property type="term" value="P:monoatomic ion transport"/>
    <property type="evidence" value="ECO:0007669"/>
    <property type="project" value="UniProtKB-KW"/>
</dbReference>
<dbReference type="Gene3D" id="3.30.1950.10">
    <property type="entry name" value="wza like domain"/>
    <property type="match status" value="1"/>
</dbReference>
<dbReference type="Proteomes" id="UP000311008">
    <property type="component" value="Chromosome"/>
</dbReference>
<dbReference type="InterPro" id="IPR049712">
    <property type="entry name" value="Poly_export"/>
</dbReference>
<evidence type="ECO:0000313" key="19">
    <source>
        <dbReference type="EMBL" id="QDC44211.1"/>
    </source>
</evidence>
<dbReference type="Gene3D" id="3.10.560.10">
    <property type="entry name" value="Outer membrane lipoprotein wza domain like"/>
    <property type="match status" value="3"/>
</dbReference>
<dbReference type="InterPro" id="IPR054765">
    <property type="entry name" value="SLBB_dom"/>
</dbReference>
<dbReference type="AlphaFoldDB" id="A0A5B8CSC4"/>
<evidence type="ECO:0000259" key="17">
    <source>
        <dbReference type="Pfam" id="PF10531"/>
    </source>
</evidence>
<keyword evidence="9" id="KW-0406">Ion transport</keyword>
<evidence type="ECO:0000256" key="12">
    <source>
        <dbReference type="ARBA" id="ARBA00023139"/>
    </source>
</evidence>
<feature type="signal peptide" evidence="15">
    <location>
        <begin position="1"/>
        <end position="22"/>
    </location>
</feature>
<keyword evidence="5" id="KW-0762">Sugar transport</keyword>
<name>A0A5B8CSC4_9PROT</name>
<evidence type="ECO:0000256" key="14">
    <source>
        <dbReference type="ARBA" id="ARBA00023288"/>
    </source>
</evidence>
<reference evidence="20" key="1">
    <citation type="journal article" date="2019" name="ISME J.">
        <title>Evolution in action: habitat transition from sediment to the pelagial leads to genome streamlining in Methylophilaceae.</title>
        <authorList>
            <person name="Salcher M."/>
            <person name="Schaefle D."/>
            <person name="Kaspar M."/>
            <person name="Neuenschwander S.M."/>
            <person name="Ghai R."/>
        </authorList>
    </citation>
    <scope>NUCLEOTIDE SEQUENCE [LARGE SCALE GENOMIC DNA]</scope>
    <source>
        <strain evidence="20">MMS-M-51</strain>
    </source>
</reference>
<feature type="domain" description="Soluble ligand binding" evidence="17">
    <location>
        <begin position="268"/>
        <end position="317"/>
    </location>
</feature>
<evidence type="ECO:0000256" key="7">
    <source>
        <dbReference type="ARBA" id="ARBA00022729"/>
    </source>
</evidence>
<keyword evidence="14" id="KW-0449">Lipoprotein</keyword>
<evidence type="ECO:0000313" key="20">
    <source>
        <dbReference type="Proteomes" id="UP000311008"/>
    </source>
</evidence>
<evidence type="ECO:0000256" key="5">
    <source>
        <dbReference type="ARBA" id="ARBA00022597"/>
    </source>
</evidence>
<dbReference type="GO" id="GO:0015159">
    <property type="term" value="F:polysaccharide transmembrane transporter activity"/>
    <property type="evidence" value="ECO:0007669"/>
    <property type="project" value="InterPro"/>
</dbReference>
<evidence type="ECO:0000256" key="15">
    <source>
        <dbReference type="SAM" id="SignalP"/>
    </source>
</evidence>
<evidence type="ECO:0000256" key="11">
    <source>
        <dbReference type="ARBA" id="ARBA00023136"/>
    </source>
</evidence>
<evidence type="ECO:0000256" key="10">
    <source>
        <dbReference type="ARBA" id="ARBA00023114"/>
    </source>
</evidence>
<keyword evidence="13" id="KW-0998">Cell outer membrane</keyword>
<keyword evidence="8" id="KW-0625">Polysaccharide transport</keyword>
<evidence type="ECO:0000256" key="4">
    <source>
        <dbReference type="ARBA" id="ARBA00022452"/>
    </source>
</evidence>
<dbReference type="PANTHER" id="PTHR33619">
    <property type="entry name" value="POLYSACCHARIDE EXPORT PROTEIN GFCE-RELATED"/>
    <property type="match status" value="1"/>
</dbReference>
<comment type="similarity">
    <text evidence="2">Belongs to the BexD/CtrA/VexA family.</text>
</comment>
<keyword evidence="3" id="KW-0813">Transport</keyword>
<evidence type="ECO:0000259" key="18">
    <source>
        <dbReference type="Pfam" id="PF22461"/>
    </source>
</evidence>
<protein>
    <submittedName>
        <fullName evidence="19">Polysaccharide export protein</fullName>
    </submittedName>
</protein>
<evidence type="ECO:0000256" key="13">
    <source>
        <dbReference type="ARBA" id="ARBA00023237"/>
    </source>
</evidence>
<dbReference type="GO" id="GO:0015288">
    <property type="term" value="F:porin activity"/>
    <property type="evidence" value="ECO:0007669"/>
    <property type="project" value="UniProtKB-KW"/>
</dbReference>
<dbReference type="Pfam" id="PF10531">
    <property type="entry name" value="SLBB"/>
    <property type="match status" value="1"/>
</dbReference>
<feature type="domain" description="SLBB" evidence="18">
    <location>
        <begin position="101"/>
        <end position="178"/>
    </location>
</feature>
<dbReference type="GO" id="GO:0009279">
    <property type="term" value="C:cell outer membrane"/>
    <property type="evidence" value="ECO:0007669"/>
    <property type="project" value="UniProtKB-SubCell"/>
</dbReference>
<dbReference type="Pfam" id="PF02563">
    <property type="entry name" value="Poly_export"/>
    <property type="match status" value="1"/>
</dbReference>